<evidence type="ECO:0000256" key="5">
    <source>
        <dbReference type="ARBA" id="ARBA00008391"/>
    </source>
</evidence>
<dbReference type="GO" id="GO:0002055">
    <property type="term" value="F:adenine binding"/>
    <property type="evidence" value="ECO:0007669"/>
    <property type="project" value="TreeGrafter"/>
</dbReference>
<dbReference type="UniPathway" id="UPA00588">
    <property type="reaction ID" value="UER00646"/>
</dbReference>
<dbReference type="Pfam" id="PF00156">
    <property type="entry name" value="Pribosyltran"/>
    <property type="match status" value="1"/>
</dbReference>
<dbReference type="FunFam" id="3.40.50.2020:FF:000021">
    <property type="entry name" value="Adenine phosphoribosyltransferase"/>
    <property type="match status" value="1"/>
</dbReference>
<dbReference type="InterPro" id="IPR000836">
    <property type="entry name" value="PRTase_dom"/>
</dbReference>
<dbReference type="NCBIfam" id="NF002634">
    <property type="entry name" value="PRK02304.1-3"/>
    <property type="match status" value="1"/>
</dbReference>
<dbReference type="Proteomes" id="UP000042527">
    <property type="component" value="Unassembled WGS sequence"/>
</dbReference>
<comment type="subcellular location">
    <subcellularLocation>
        <location evidence="3 11">Cytoplasm</location>
    </subcellularLocation>
</comment>
<keyword evidence="14" id="KW-1185">Reference proteome</keyword>
<evidence type="ECO:0000259" key="12">
    <source>
        <dbReference type="Pfam" id="PF00156"/>
    </source>
</evidence>
<evidence type="ECO:0000256" key="11">
    <source>
        <dbReference type="HAMAP-Rule" id="MF_00004"/>
    </source>
</evidence>
<evidence type="ECO:0000256" key="10">
    <source>
        <dbReference type="ARBA" id="ARBA00022726"/>
    </source>
</evidence>
<sequence length="234" mass="26028">MLLNIVWKLGVGETLEFLSLLHLKAGFKGRQPFVYAQALNRPFPQLTKRTSLGRIPNMNLDPVLDKAIRKVPDFPKKGILYYDITGILTNPKVFHYCLDKMAALYKGEKIDAVAAIESRGFIFAAPFADRLGIPLILIRKKGKLPGETYSCSYSLEYGEATVEVHKSDVIQGQRILLMDDLIATGGTLHASRSMLQEGGATVIGFFGVIALPFLHYEKLIGDLPIKTLIQYESE</sequence>
<dbReference type="GO" id="GO:0044209">
    <property type="term" value="P:AMP salvage"/>
    <property type="evidence" value="ECO:0007669"/>
    <property type="project" value="UniProtKB-UniRule"/>
</dbReference>
<dbReference type="EMBL" id="CDNC01000045">
    <property type="protein sequence ID" value="CEM62769.1"/>
    <property type="molecule type" value="Genomic_DNA"/>
</dbReference>
<dbReference type="AlphaFoldDB" id="A0A0B7GVQ0"/>
<evidence type="ECO:0000256" key="3">
    <source>
        <dbReference type="ARBA" id="ARBA00004496"/>
    </source>
</evidence>
<dbReference type="InterPro" id="IPR005764">
    <property type="entry name" value="Ade_phspho_trans"/>
</dbReference>
<comment type="function">
    <text evidence="2 11">Catalyzes a salvage reaction resulting in the formation of AMP, that is energically less costly than de novo synthesis.</text>
</comment>
<comment type="similarity">
    <text evidence="5 11">Belongs to the purine/pyrimidine phosphoribosyltransferase family.</text>
</comment>
<evidence type="ECO:0000256" key="1">
    <source>
        <dbReference type="ARBA" id="ARBA00000868"/>
    </source>
</evidence>
<evidence type="ECO:0000256" key="2">
    <source>
        <dbReference type="ARBA" id="ARBA00003968"/>
    </source>
</evidence>
<dbReference type="HAMAP" id="MF_00004">
    <property type="entry name" value="Aden_phosphoribosyltr"/>
    <property type="match status" value="1"/>
</dbReference>
<gene>
    <name evidence="11" type="primary">apt</name>
    <name evidence="13" type="ORF">TPHV1_50029</name>
</gene>
<evidence type="ECO:0000256" key="6">
    <source>
        <dbReference type="ARBA" id="ARBA00011893"/>
    </source>
</evidence>
<dbReference type="GO" id="GO:0016208">
    <property type="term" value="F:AMP binding"/>
    <property type="evidence" value="ECO:0007669"/>
    <property type="project" value="TreeGrafter"/>
</dbReference>
<keyword evidence="9 11" id="KW-0808">Transferase</keyword>
<keyword evidence="8 11" id="KW-0328">Glycosyltransferase</keyword>
<feature type="domain" description="Phosphoribosyltransferase" evidence="12">
    <location>
        <begin position="87"/>
        <end position="206"/>
    </location>
</feature>
<comment type="pathway">
    <text evidence="4 11">Purine metabolism; AMP biosynthesis via salvage pathway; AMP from adenine: step 1/1.</text>
</comment>
<keyword evidence="10 11" id="KW-0660">Purine salvage</keyword>
<dbReference type="EC" id="2.4.2.7" evidence="6 11"/>
<dbReference type="GO" id="GO:0005737">
    <property type="term" value="C:cytoplasm"/>
    <property type="evidence" value="ECO:0007669"/>
    <property type="project" value="UniProtKB-SubCell"/>
</dbReference>
<keyword evidence="7 11" id="KW-0963">Cytoplasm</keyword>
<evidence type="ECO:0000313" key="14">
    <source>
        <dbReference type="Proteomes" id="UP000042527"/>
    </source>
</evidence>
<dbReference type="CDD" id="cd06223">
    <property type="entry name" value="PRTases_typeI"/>
    <property type="match status" value="1"/>
</dbReference>
<name>A0A0B7GVQ0_TREPH</name>
<dbReference type="InterPro" id="IPR029057">
    <property type="entry name" value="PRTase-like"/>
</dbReference>
<dbReference type="GO" id="GO:0006168">
    <property type="term" value="P:adenine salvage"/>
    <property type="evidence" value="ECO:0007669"/>
    <property type="project" value="InterPro"/>
</dbReference>
<organism evidence="13 14">
    <name type="scientific">Treponema phagedenis</name>
    <dbReference type="NCBI Taxonomy" id="162"/>
    <lineage>
        <taxon>Bacteria</taxon>
        <taxon>Pseudomonadati</taxon>
        <taxon>Spirochaetota</taxon>
        <taxon>Spirochaetia</taxon>
        <taxon>Spirochaetales</taxon>
        <taxon>Treponemataceae</taxon>
        <taxon>Treponema</taxon>
    </lineage>
</organism>
<dbReference type="NCBIfam" id="NF002636">
    <property type="entry name" value="PRK02304.1-5"/>
    <property type="match status" value="1"/>
</dbReference>
<evidence type="ECO:0000256" key="8">
    <source>
        <dbReference type="ARBA" id="ARBA00022676"/>
    </source>
</evidence>
<dbReference type="SUPFAM" id="SSF53271">
    <property type="entry name" value="PRTase-like"/>
    <property type="match status" value="1"/>
</dbReference>
<dbReference type="InterPro" id="IPR050054">
    <property type="entry name" value="UPRTase/APRTase"/>
</dbReference>
<evidence type="ECO:0000313" key="13">
    <source>
        <dbReference type="EMBL" id="CEM62769.1"/>
    </source>
</evidence>
<comment type="catalytic activity">
    <reaction evidence="1 11">
        <text>AMP + diphosphate = 5-phospho-alpha-D-ribose 1-diphosphate + adenine</text>
        <dbReference type="Rhea" id="RHEA:16609"/>
        <dbReference type="ChEBI" id="CHEBI:16708"/>
        <dbReference type="ChEBI" id="CHEBI:33019"/>
        <dbReference type="ChEBI" id="CHEBI:58017"/>
        <dbReference type="ChEBI" id="CHEBI:456215"/>
        <dbReference type="EC" id="2.4.2.7"/>
    </reaction>
</comment>
<proteinExistence type="inferred from homology"/>
<comment type="subunit">
    <text evidence="11">Homodimer.</text>
</comment>
<evidence type="ECO:0000256" key="7">
    <source>
        <dbReference type="ARBA" id="ARBA00022490"/>
    </source>
</evidence>
<dbReference type="GO" id="GO:0006166">
    <property type="term" value="P:purine ribonucleoside salvage"/>
    <property type="evidence" value="ECO:0007669"/>
    <property type="project" value="UniProtKB-KW"/>
</dbReference>
<evidence type="ECO:0000256" key="9">
    <source>
        <dbReference type="ARBA" id="ARBA00022679"/>
    </source>
</evidence>
<protein>
    <recommendedName>
        <fullName evidence="6 11">Adenine phosphoribosyltransferase</fullName>
        <shortName evidence="11">APRT</shortName>
        <ecNumber evidence="6 11">2.4.2.7</ecNumber>
    </recommendedName>
</protein>
<dbReference type="Gene3D" id="3.40.50.2020">
    <property type="match status" value="1"/>
</dbReference>
<dbReference type="PANTHER" id="PTHR32315:SF3">
    <property type="entry name" value="ADENINE PHOSPHORIBOSYLTRANSFERASE"/>
    <property type="match status" value="1"/>
</dbReference>
<evidence type="ECO:0000256" key="4">
    <source>
        <dbReference type="ARBA" id="ARBA00004659"/>
    </source>
</evidence>
<reference evidence="14" key="1">
    <citation type="submission" date="2015-01" db="EMBL/GenBank/DDBJ databases">
        <authorList>
            <person name="Manzoor Shahid"/>
            <person name="Zubair Saima"/>
        </authorList>
    </citation>
    <scope>NUCLEOTIDE SEQUENCE [LARGE SCALE GENOMIC DNA]</scope>
    <source>
        <strain evidence="14">V1</strain>
    </source>
</reference>
<accession>A0A0B7GVQ0</accession>
<dbReference type="PANTHER" id="PTHR32315">
    <property type="entry name" value="ADENINE PHOSPHORIBOSYLTRANSFERASE"/>
    <property type="match status" value="1"/>
</dbReference>
<dbReference type="GO" id="GO:0003999">
    <property type="term" value="F:adenine phosphoribosyltransferase activity"/>
    <property type="evidence" value="ECO:0007669"/>
    <property type="project" value="UniProtKB-UniRule"/>
</dbReference>